<feature type="region of interest" description="Disordered" evidence="5">
    <location>
        <begin position="753"/>
        <end position="774"/>
    </location>
</feature>
<dbReference type="PANTHER" id="PTHR13430:SF4">
    <property type="entry name" value="AUTOPHAGY-RELATED PROTEIN 13"/>
    <property type="match status" value="1"/>
</dbReference>
<feature type="compositionally biased region" description="Basic and acidic residues" evidence="5">
    <location>
        <begin position="297"/>
        <end position="329"/>
    </location>
</feature>
<feature type="compositionally biased region" description="Polar residues" evidence="5">
    <location>
        <begin position="650"/>
        <end position="670"/>
    </location>
</feature>
<dbReference type="EMBL" id="LMYN01000129">
    <property type="protein sequence ID" value="KRZ99632.1"/>
    <property type="molecule type" value="Genomic_DNA"/>
</dbReference>
<dbReference type="AlphaFoldDB" id="A0A0V1PTN6"/>
<protein>
    <recommendedName>
        <fullName evidence="2 4">Autophagy-related protein 13</fullName>
    </recommendedName>
</protein>
<dbReference type="GO" id="GO:0000407">
    <property type="term" value="C:phagophore assembly site"/>
    <property type="evidence" value="ECO:0007669"/>
    <property type="project" value="TreeGrafter"/>
</dbReference>
<feature type="compositionally biased region" description="Polar residues" evidence="5">
    <location>
        <begin position="351"/>
        <end position="368"/>
    </location>
</feature>
<feature type="compositionally biased region" description="Low complexity" evidence="5">
    <location>
        <begin position="442"/>
        <end position="467"/>
    </location>
</feature>
<dbReference type="InterPro" id="IPR036570">
    <property type="entry name" value="HORMA_dom_sf"/>
</dbReference>
<comment type="caution">
    <text evidence="7">The sequence shown here is derived from an EMBL/GenBank/DDBJ whole genome shotgun (WGS) entry which is preliminary data.</text>
</comment>
<dbReference type="GeneID" id="26841611"/>
<dbReference type="RefSeq" id="XP_015465735.1">
    <property type="nucleotide sequence ID" value="XM_015613431.1"/>
</dbReference>
<feature type="region of interest" description="Disordered" evidence="5">
    <location>
        <begin position="438"/>
        <end position="530"/>
    </location>
</feature>
<dbReference type="GO" id="GO:0005829">
    <property type="term" value="C:cytosol"/>
    <property type="evidence" value="ECO:0007669"/>
    <property type="project" value="TreeGrafter"/>
</dbReference>
<feature type="compositionally biased region" description="Low complexity" evidence="5">
    <location>
        <begin position="501"/>
        <end position="515"/>
    </location>
</feature>
<dbReference type="Gene3D" id="6.10.140.1900">
    <property type="match status" value="1"/>
</dbReference>
<dbReference type="InterPro" id="IPR040182">
    <property type="entry name" value="ATG13"/>
</dbReference>
<organism evidence="7 8">
    <name type="scientific">Debaryomyces fabryi</name>
    <dbReference type="NCBI Taxonomy" id="58627"/>
    <lineage>
        <taxon>Eukaryota</taxon>
        <taxon>Fungi</taxon>
        <taxon>Dikarya</taxon>
        <taxon>Ascomycota</taxon>
        <taxon>Saccharomycotina</taxon>
        <taxon>Pichiomycetes</taxon>
        <taxon>Debaryomycetaceae</taxon>
        <taxon>Debaryomyces</taxon>
    </lineage>
</organism>
<feature type="compositionally biased region" description="Polar residues" evidence="5">
    <location>
        <begin position="377"/>
        <end position="392"/>
    </location>
</feature>
<keyword evidence="8" id="KW-1185">Reference proteome</keyword>
<dbReference type="OrthoDB" id="70161at2759"/>
<evidence type="ECO:0000259" key="6">
    <source>
        <dbReference type="Pfam" id="PF10033"/>
    </source>
</evidence>
<name>A0A0V1PTN6_9ASCO</name>
<evidence type="ECO:0000256" key="2">
    <source>
        <dbReference type="ARBA" id="ARBA00013801"/>
    </source>
</evidence>
<feature type="domain" description="Autophagy-related protein 13 N-terminal" evidence="6">
    <location>
        <begin position="31"/>
        <end position="266"/>
    </location>
</feature>
<evidence type="ECO:0000313" key="8">
    <source>
        <dbReference type="Proteomes" id="UP000054251"/>
    </source>
</evidence>
<dbReference type="Proteomes" id="UP000054251">
    <property type="component" value="Unassembled WGS sequence"/>
</dbReference>
<dbReference type="Gene3D" id="3.30.900.10">
    <property type="entry name" value="HORMA domain"/>
    <property type="match status" value="1"/>
</dbReference>
<evidence type="ECO:0000256" key="1">
    <source>
        <dbReference type="ARBA" id="ARBA00005246"/>
    </source>
</evidence>
<feature type="compositionally biased region" description="Polar residues" evidence="5">
    <location>
        <begin position="400"/>
        <end position="413"/>
    </location>
</feature>
<dbReference type="GO" id="GO:1990316">
    <property type="term" value="C:Atg1/ULK1 kinase complex"/>
    <property type="evidence" value="ECO:0007669"/>
    <property type="project" value="InterPro"/>
</dbReference>
<evidence type="ECO:0000313" key="7">
    <source>
        <dbReference type="EMBL" id="KRZ99632.1"/>
    </source>
</evidence>
<feature type="compositionally biased region" description="Acidic residues" evidence="5">
    <location>
        <begin position="754"/>
        <end position="763"/>
    </location>
</feature>
<gene>
    <name evidence="7" type="ORF">AC631_04602</name>
</gene>
<dbReference type="GO" id="GO:0000423">
    <property type="term" value="P:mitophagy"/>
    <property type="evidence" value="ECO:0007669"/>
    <property type="project" value="TreeGrafter"/>
</dbReference>
<evidence type="ECO:0000256" key="4">
    <source>
        <dbReference type="RuleBase" id="RU361214"/>
    </source>
</evidence>
<dbReference type="GO" id="GO:0034497">
    <property type="term" value="P:protein localization to phagophore assembly site"/>
    <property type="evidence" value="ECO:0007669"/>
    <property type="project" value="TreeGrafter"/>
</dbReference>
<feature type="region of interest" description="Disordered" evidence="5">
    <location>
        <begin position="623"/>
        <end position="696"/>
    </location>
</feature>
<evidence type="ECO:0000256" key="3">
    <source>
        <dbReference type="ARBA" id="ARBA00023006"/>
    </source>
</evidence>
<reference evidence="7 8" key="1">
    <citation type="submission" date="2015-11" db="EMBL/GenBank/DDBJ databases">
        <title>The genome of Debaryomyces fabryi.</title>
        <authorList>
            <person name="Tafer H."/>
            <person name="Lopandic K."/>
        </authorList>
    </citation>
    <scope>NUCLEOTIDE SEQUENCE [LARGE SCALE GENOMIC DNA]</scope>
    <source>
        <strain evidence="7 8">CBS 789</strain>
    </source>
</reference>
<dbReference type="PANTHER" id="PTHR13430">
    <property type="match status" value="1"/>
</dbReference>
<keyword evidence="3 4" id="KW-0072">Autophagy</keyword>
<comment type="similarity">
    <text evidence="1 4">Belongs to the ATG13 family. Fungi subfamily.</text>
</comment>
<feature type="compositionally biased region" description="Polar residues" evidence="5">
    <location>
        <begin position="516"/>
        <end position="530"/>
    </location>
</feature>
<feature type="region of interest" description="Disordered" evidence="5">
    <location>
        <begin position="297"/>
        <end position="415"/>
    </location>
</feature>
<feature type="region of interest" description="Disordered" evidence="5">
    <location>
        <begin position="788"/>
        <end position="814"/>
    </location>
</feature>
<proteinExistence type="inferred from homology"/>
<dbReference type="Pfam" id="PF10033">
    <property type="entry name" value="ATG13"/>
    <property type="match status" value="1"/>
</dbReference>
<dbReference type="InterPro" id="IPR018731">
    <property type="entry name" value="Atg13_N"/>
</dbReference>
<accession>A0A0V1PTN6</accession>
<dbReference type="GO" id="GO:0034727">
    <property type="term" value="P:piecemeal microautophagy of the nucleus"/>
    <property type="evidence" value="ECO:0007669"/>
    <property type="project" value="TreeGrafter"/>
</dbReference>
<feature type="compositionally biased region" description="Low complexity" evidence="5">
    <location>
        <begin position="788"/>
        <end position="806"/>
    </location>
</feature>
<evidence type="ECO:0000256" key="5">
    <source>
        <dbReference type="SAM" id="MobiDB-lite"/>
    </source>
</evidence>
<sequence length="827" mass="91222">MVSPGQNDLSTDKGLIDPFVKKQNAKLVQVIQNFFSKSVQIVLQSRIQSEGHNNEDRLKVGGGAVNHNTSSKINKWFNLHMYNDNLPKEELKLWKNVNDVSQMPPMIIEVYLDLRQLTSRQTVVLRDDNGNPWTVAKGGSKKHEVVLERWLIEFDANIVSGTIVDELPLIYKQAIILFRSLYGYTRLMPAFKLKKSLNKSNLNIGCKILDGKQPISSKGRIGLSKSIIPHQMLTTESHMSHKHFLPIQTTLGTLKISIAYRNHHEFSLHDNEELLSTHFINIDDNKDADIILTETESKEELSIERESTNEDLNKLEDDDAESSREHLQSEEPDQSLEQDAKHISGSHKKFSISNNASMSLSPCSSGPQTVKEDSSYKKPSTNTPPIVSQRPTINPFKVGSISSSPPATTNFGGSSLERKVSITSNKSASNASLAAMLRNPRSSTSSTNTTANIPIANNNSNNQYNSAFPRSVSSSHGSNLAHDNDNIIGFSNPDNTSNTPRFSSSFGSRASRRFSNTSGRQSSLPSSNLNDTSLLATSAGLASSDAPMSGLYIDDDIGDFVRMIDSKSDLRFSSYNSNNDSKILYNQGSNSQIDALNKFQMLKNQHQQLSDSVSASLILHHNQLSGSRPSSRKSSHSIHSPPPSLPSGSYDNSHLPSINSKLRENSSTSGYEDDNGRDSGAPSSRKDSFDYTTNSNTTFLKNPIVNKLVSSPVTSTMPIHSSLHKTNNEPGVISGLATTPSIYNDRRQIHYESVFDDDDDDDYATNGRDNRNQDDSLKLYLTNKLANASKSSTNSRSLKSSSNPPNIGDDDDDDLLFTMSDMNLAKH</sequence>